<gene>
    <name evidence="2" type="ORF">CSSPJE1EN1_LOCUS20258</name>
</gene>
<dbReference type="PANTHER" id="PTHR12601">
    <property type="entry name" value="EUKARYOTIC TRANSLATION INITIATION FACTOR 3 SUBUNIT EIF-3"/>
    <property type="match status" value="1"/>
</dbReference>
<keyword evidence="3" id="KW-1185">Reference proteome</keyword>
<dbReference type="Proteomes" id="UP001497444">
    <property type="component" value="Chromosome 6"/>
</dbReference>
<protein>
    <submittedName>
        <fullName evidence="2">Uncharacterized protein</fullName>
    </submittedName>
</protein>
<dbReference type="InterPro" id="IPR027523">
    <property type="entry name" value="CLU_prot"/>
</dbReference>
<organism evidence="2 3">
    <name type="scientific">Sphagnum jensenii</name>
    <dbReference type="NCBI Taxonomy" id="128206"/>
    <lineage>
        <taxon>Eukaryota</taxon>
        <taxon>Viridiplantae</taxon>
        <taxon>Streptophyta</taxon>
        <taxon>Embryophyta</taxon>
        <taxon>Bryophyta</taxon>
        <taxon>Sphagnophytina</taxon>
        <taxon>Sphagnopsida</taxon>
        <taxon>Sphagnales</taxon>
        <taxon>Sphagnaceae</taxon>
        <taxon>Sphagnum</taxon>
    </lineage>
</organism>
<evidence type="ECO:0000256" key="1">
    <source>
        <dbReference type="SAM" id="MobiDB-lite"/>
    </source>
</evidence>
<evidence type="ECO:0000313" key="2">
    <source>
        <dbReference type="EMBL" id="CAK9274780.1"/>
    </source>
</evidence>
<reference evidence="2" key="1">
    <citation type="submission" date="2024-02" db="EMBL/GenBank/DDBJ databases">
        <authorList>
            <consortium name="ELIXIR-Norway"/>
            <consortium name="Elixir Norway"/>
        </authorList>
    </citation>
    <scope>NUCLEOTIDE SEQUENCE</scope>
</reference>
<dbReference type="EMBL" id="OZ020101">
    <property type="protein sequence ID" value="CAK9274780.1"/>
    <property type="molecule type" value="Genomic_DNA"/>
</dbReference>
<sequence>MAPRTERATNKAHNKAKGERKKKEEKVLPAVIDIIINNVLPPPGKQVTLKGIATDKVLDVRRLLAVNVETCHLTNISFHHEASKTHTPAYAQLFISLLLGSCFSSSLDWNWGLCWSEKQQQKVETSSSSVGTKIPSAGITTELQAENQLEASSKLSASNVEEELIISNNNSSSSRKGILNTKNEAIAAMVAAKEATEKGDITGMCSPSSKLG</sequence>
<name>A0ABP0XB32_9BRYO</name>
<evidence type="ECO:0000313" key="3">
    <source>
        <dbReference type="Proteomes" id="UP001497444"/>
    </source>
</evidence>
<proteinExistence type="predicted"/>
<accession>A0ABP0XB32</accession>
<feature type="region of interest" description="Disordered" evidence="1">
    <location>
        <begin position="1"/>
        <end position="24"/>
    </location>
</feature>
<dbReference type="PANTHER" id="PTHR12601:SF17">
    <property type="entry name" value="PROTEIN REDUCED CHLOROPLAST COVERAGE 1"/>
    <property type="match status" value="1"/>
</dbReference>
<feature type="compositionally biased region" description="Basic residues" evidence="1">
    <location>
        <begin position="10"/>
        <end position="20"/>
    </location>
</feature>